<dbReference type="AlphaFoldDB" id="A0YDI9"/>
<sequence>MTDISPPPFRSAKRWGLLFLACLVLIACLAGLKYQQIQKAIAFAESFPERSAAVTAVTAETSSWPQIYRTIGEVRATRYVALRNEVEGRITAIGFVGGSRVDAGQALLILDSREENAQLDATRAQLKLADLRLQRISELRGGKMVSPEEYDSAVAEQAVLQATRAALLARIDKKKLEAPFAATTNLHTLEAGQYLAANTLITGLTGNGSRLWLDFDLPQDRADIGIGTLVTVSGTGVKNSLTAQIISAEPAINTRSRTRGYRAVLDNTEGSLSPGAVVDVAVQIGVINDVFRLPATSVRRSSFGAFVYLLEATEGDGETAAPYRAVRQQVDVVRAEGEHVIITQGLEEGDLIAALGAFKLQQGLLVHVVERTTAAAAKAAEAL</sequence>
<name>A0YDI9_9GAMM</name>
<dbReference type="eggNOG" id="COG0845">
    <property type="taxonomic scope" value="Bacteria"/>
</dbReference>
<dbReference type="SUPFAM" id="SSF111369">
    <property type="entry name" value="HlyD-like secretion proteins"/>
    <property type="match status" value="1"/>
</dbReference>
<dbReference type="PANTHER" id="PTHR30469">
    <property type="entry name" value="MULTIDRUG RESISTANCE PROTEIN MDTA"/>
    <property type="match status" value="1"/>
</dbReference>
<dbReference type="Gene3D" id="2.40.30.170">
    <property type="match status" value="1"/>
</dbReference>
<dbReference type="EMBL" id="AAVT01000004">
    <property type="protein sequence ID" value="EAW31292.1"/>
    <property type="molecule type" value="Genomic_DNA"/>
</dbReference>
<dbReference type="PANTHER" id="PTHR30469:SF11">
    <property type="entry name" value="BLL4320 PROTEIN"/>
    <property type="match status" value="1"/>
</dbReference>
<reference evidence="3 4" key="1">
    <citation type="journal article" date="2010" name="J. Bacteriol.">
        <title>Genome sequence of the oligotrophic marine Gammaproteobacterium HTCC2143, isolated from the Oregon Coast.</title>
        <authorList>
            <person name="Oh H.M."/>
            <person name="Kang I."/>
            <person name="Ferriera S."/>
            <person name="Giovannoni S.J."/>
            <person name="Cho J.C."/>
        </authorList>
    </citation>
    <scope>NUCLEOTIDE SEQUENCE [LARGE SCALE GENOMIC DNA]</scope>
    <source>
        <strain evidence="3 4">HTCC2143</strain>
    </source>
</reference>
<feature type="domain" description="CusB-like beta-barrel" evidence="2">
    <location>
        <begin position="211"/>
        <end position="282"/>
    </location>
</feature>
<comment type="caution">
    <text evidence="3">The sequence shown here is derived from an EMBL/GenBank/DDBJ whole genome shotgun (WGS) entry which is preliminary data.</text>
</comment>
<dbReference type="OrthoDB" id="9806939at2"/>
<dbReference type="Gene3D" id="1.10.287.470">
    <property type="entry name" value="Helix hairpin bin"/>
    <property type="match status" value="1"/>
</dbReference>
<keyword evidence="4" id="KW-1185">Reference proteome</keyword>
<organism evidence="3 4">
    <name type="scientific">marine gamma proteobacterium HTCC2143</name>
    <dbReference type="NCBI Taxonomy" id="247633"/>
    <lineage>
        <taxon>Bacteria</taxon>
        <taxon>Pseudomonadati</taxon>
        <taxon>Pseudomonadota</taxon>
        <taxon>Gammaproteobacteria</taxon>
        <taxon>Cellvibrionales</taxon>
        <taxon>Spongiibacteraceae</taxon>
        <taxon>BD1-7 clade</taxon>
    </lineage>
</organism>
<dbReference type="Gene3D" id="2.40.420.20">
    <property type="match status" value="1"/>
</dbReference>
<dbReference type="InterPro" id="IPR058792">
    <property type="entry name" value="Beta-barrel_RND_2"/>
</dbReference>
<evidence type="ECO:0000313" key="3">
    <source>
        <dbReference type="EMBL" id="EAW31292.1"/>
    </source>
</evidence>
<evidence type="ECO:0000256" key="1">
    <source>
        <dbReference type="ARBA" id="ARBA00009477"/>
    </source>
</evidence>
<dbReference type="STRING" id="247633.GP2143_04188"/>
<gene>
    <name evidence="3" type="ORF">GP2143_04188</name>
</gene>
<dbReference type="InterPro" id="IPR006143">
    <property type="entry name" value="RND_pump_MFP"/>
</dbReference>
<evidence type="ECO:0000259" key="2">
    <source>
        <dbReference type="Pfam" id="PF25954"/>
    </source>
</evidence>
<dbReference type="Gene3D" id="2.40.50.100">
    <property type="match status" value="1"/>
</dbReference>
<protein>
    <submittedName>
        <fullName evidence="3">Efflux transporter, RND family, MFP subunit</fullName>
    </submittedName>
</protein>
<dbReference type="GO" id="GO:0015562">
    <property type="term" value="F:efflux transmembrane transporter activity"/>
    <property type="evidence" value="ECO:0007669"/>
    <property type="project" value="TreeGrafter"/>
</dbReference>
<dbReference type="NCBIfam" id="TIGR01730">
    <property type="entry name" value="RND_mfp"/>
    <property type="match status" value="1"/>
</dbReference>
<proteinExistence type="inferred from homology"/>
<dbReference type="Pfam" id="PF25954">
    <property type="entry name" value="Beta-barrel_RND_2"/>
    <property type="match status" value="1"/>
</dbReference>
<dbReference type="GO" id="GO:1990281">
    <property type="term" value="C:efflux pump complex"/>
    <property type="evidence" value="ECO:0007669"/>
    <property type="project" value="TreeGrafter"/>
</dbReference>
<comment type="similarity">
    <text evidence="1">Belongs to the membrane fusion protein (MFP) (TC 8.A.1) family.</text>
</comment>
<evidence type="ECO:0000313" key="4">
    <source>
        <dbReference type="Proteomes" id="UP000004931"/>
    </source>
</evidence>
<accession>A0YDI9</accession>
<dbReference type="Proteomes" id="UP000004931">
    <property type="component" value="Unassembled WGS sequence"/>
</dbReference>